<evidence type="ECO:0000256" key="1">
    <source>
        <dbReference type="ARBA" id="ARBA00004651"/>
    </source>
</evidence>
<feature type="transmembrane region" description="Helical" evidence="7">
    <location>
        <begin position="266"/>
        <end position="286"/>
    </location>
</feature>
<feature type="domain" description="Major facilitator superfamily (MFS) profile" evidence="8">
    <location>
        <begin position="7"/>
        <end position="500"/>
    </location>
</feature>
<dbReference type="Gene3D" id="1.20.1250.20">
    <property type="entry name" value="MFS general substrate transporter like domains"/>
    <property type="match status" value="1"/>
</dbReference>
<dbReference type="PANTHER" id="PTHR42718:SF49">
    <property type="entry name" value="EXPORT PROTEIN"/>
    <property type="match status" value="1"/>
</dbReference>
<evidence type="ECO:0000256" key="2">
    <source>
        <dbReference type="ARBA" id="ARBA00022448"/>
    </source>
</evidence>
<keyword evidence="4 7" id="KW-0812">Transmembrane</keyword>
<feature type="transmembrane region" description="Helical" evidence="7">
    <location>
        <begin position="73"/>
        <end position="94"/>
    </location>
</feature>
<dbReference type="SUPFAM" id="SSF103473">
    <property type="entry name" value="MFS general substrate transporter"/>
    <property type="match status" value="2"/>
</dbReference>
<protein>
    <submittedName>
        <fullName evidence="9">MFS transporter</fullName>
    </submittedName>
</protein>
<name>A0ABU4HMC5_9ACTN</name>
<dbReference type="PANTHER" id="PTHR42718">
    <property type="entry name" value="MAJOR FACILITATOR SUPERFAMILY MULTIDRUG TRANSPORTER MFSC"/>
    <property type="match status" value="1"/>
</dbReference>
<reference evidence="10" key="1">
    <citation type="submission" date="2023-07" db="EMBL/GenBank/DDBJ databases">
        <title>Conexibacter stalactiti sp. nov., isolated from stalactites in a lava cave and emended description of the genus Conexibacter.</title>
        <authorList>
            <person name="Lee S.D."/>
        </authorList>
    </citation>
    <scope>NUCLEOTIDE SEQUENCE [LARGE SCALE GENOMIC DNA]</scope>
    <source>
        <strain evidence="10">KCTC 39840</strain>
    </source>
</reference>
<evidence type="ECO:0000313" key="9">
    <source>
        <dbReference type="EMBL" id="MDW5593194.1"/>
    </source>
</evidence>
<evidence type="ECO:0000256" key="5">
    <source>
        <dbReference type="ARBA" id="ARBA00022989"/>
    </source>
</evidence>
<feature type="transmembrane region" description="Helical" evidence="7">
    <location>
        <begin position="136"/>
        <end position="158"/>
    </location>
</feature>
<evidence type="ECO:0000256" key="3">
    <source>
        <dbReference type="ARBA" id="ARBA00022475"/>
    </source>
</evidence>
<feature type="transmembrane region" description="Helical" evidence="7">
    <location>
        <begin position="42"/>
        <end position="61"/>
    </location>
</feature>
<evidence type="ECO:0000313" key="10">
    <source>
        <dbReference type="Proteomes" id="UP001284601"/>
    </source>
</evidence>
<keyword evidence="6 7" id="KW-0472">Membrane</keyword>
<accession>A0ABU4HMC5</accession>
<feature type="transmembrane region" description="Helical" evidence="7">
    <location>
        <begin position="356"/>
        <end position="375"/>
    </location>
</feature>
<dbReference type="InterPro" id="IPR036259">
    <property type="entry name" value="MFS_trans_sf"/>
</dbReference>
<evidence type="ECO:0000256" key="6">
    <source>
        <dbReference type="ARBA" id="ARBA00023136"/>
    </source>
</evidence>
<feature type="transmembrane region" description="Helical" evidence="7">
    <location>
        <begin position="328"/>
        <end position="344"/>
    </location>
</feature>
<keyword evidence="2" id="KW-0813">Transport</keyword>
<dbReference type="EMBL" id="JAWSTH010000003">
    <property type="protein sequence ID" value="MDW5593194.1"/>
    <property type="molecule type" value="Genomic_DNA"/>
</dbReference>
<dbReference type="InterPro" id="IPR020846">
    <property type="entry name" value="MFS_dom"/>
</dbReference>
<dbReference type="InterPro" id="IPR011701">
    <property type="entry name" value="MFS"/>
</dbReference>
<keyword evidence="5 7" id="KW-1133">Transmembrane helix</keyword>
<dbReference type="CDD" id="cd17321">
    <property type="entry name" value="MFS_MMR_MDR_like"/>
    <property type="match status" value="1"/>
</dbReference>
<dbReference type="NCBIfam" id="TIGR00711">
    <property type="entry name" value="efflux_EmrB"/>
    <property type="match status" value="1"/>
</dbReference>
<evidence type="ECO:0000256" key="4">
    <source>
        <dbReference type="ARBA" id="ARBA00022692"/>
    </source>
</evidence>
<feature type="transmembrane region" description="Helical" evidence="7">
    <location>
        <begin position="396"/>
        <end position="414"/>
    </location>
</feature>
<feature type="transmembrane region" description="Helical" evidence="7">
    <location>
        <begin position="106"/>
        <end position="129"/>
    </location>
</feature>
<feature type="transmembrane region" description="Helical" evidence="7">
    <location>
        <begin position="225"/>
        <end position="245"/>
    </location>
</feature>
<evidence type="ECO:0000259" key="8">
    <source>
        <dbReference type="PROSITE" id="PS50850"/>
    </source>
</evidence>
<comment type="subcellular location">
    <subcellularLocation>
        <location evidence="1">Cell membrane</location>
        <topology evidence="1">Multi-pass membrane protein</topology>
    </subcellularLocation>
</comment>
<dbReference type="Gene3D" id="1.20.1720.10">
    <property type="entry name" value="Multidrug resistance protein D"/>
    <property type="match status" value="1"/>
</dbReference>
<dbReference type="Pfam" id="PF07690">
    <property type="entry name" value="MFS_1"/>
    <property type="match status" value="1"/>
</dbReference>
<keyword evidence="3" id="KW-1003">Cell membrane</keyword>
<comment type="caution">
    <text evidence="9">The sequence shown here is derived from an EMBL/GenBank/DDBJ whole genome shotgun (WGS) entry which is preliminary data.</text>
</comment>
<proteinExistence type="predicted"/>
<organism evidence="9 10">
    <name type="scientific">Conexibacter stalactiti</name>
    <dbReference type="NCBI Taxonomy" id="1940611"/>
    <lineage>
        <taxon>Bacteria</taxon>
        <taxon>Bacillati</taxon>
        <taxon>Actinomycetota</taxon>
        <taxon>Thermoleophilia</taxon>
        <taxon>Solirubrobacterales</taxon>
        <taxon>Conexibacteraceae</taxon>
        <taxon>Conexibacter</taxon>
    </lineage>
</organism>
<feature type="transmembrane region" description="Helical" evidence="7">
    <location>
        <begin position="164"/>
        <end position="182"/>
    </location>
</feature>
<dbReference type="PROSITE" id="PS50850">
    <property type="entry name" value="MFS"/>
    <property type="match status" value="1"/>
</dbReference>
<dbReference type="InterPro" id="IPR004638">
    <property type="entry name" value="EmrB-like"/>
</dbReference>
<dbReference type="Proteomes" id="UP001284601">
    <property type="component" value="Unassembled WGS sequence"/>
</dbReference>
<feature type="transmembrane region" description="Helical" evidence="7">
    <location>
        <begin position="194"/>
        <end position="213"/>
    </location>
</feature>
<sequence>MNNKRLTLVAMIFAVAMMFIDQTIVALAIPELQDDLSLSATGAQWIINGYLLALSALFALGGKLADVLGHRRMVLIGVVGFALFSALCGATPTGDFGETWMIFFRILQGASAAVLFPAALAIVVAAYPLRERGKALAIFFAATGGLTAVGPLAGGYLTEWTWRAIFWVNVPVAIIAVVLTLRAKPDQRPHRVPIDYRGAVLVSIAMGLAVLGLQQAAVWGWADPRTIGCIVAGLVLLVVFVLYQLRTTDPLIQVRIFAQRAFSADNLVLFLISAVFVPLFFFASVYAQASLDYSSSEAGLFLLVFFGGFATASQWGGRILDSKGAKPAVALGCIVAALGFWLWGQQLPDMDFSNQWYYLALAGAGMGLVLGPVSTDAVNRAPRTSYGEVTGITQTVRNFGASLGLAILGSVLISENVRRIDDSLTSRGVPSACAESIAHSISGGSAAAGSACGSGGGPTRAMLDAVQLDVAQSTQVVVYAMAGIMVVAFLVARFGMPRGRVEEQVVADDETAAAPAA</sequence>
<feature type="transmembrane region" description="Helical" evidence="7">
    <location>
        <begin position="476"/>
        <end position="494"/>
    </location>
</feature>
<gene>
    <name evidence="9" type="ORF">R7226_02515</name>
</gene>
<keyword evidence="10" id="KW-1185">Reference proteome</keyword>
<evidence type="ECO:0000256" key="7">
    <source>
        <dbReference type="SAM" id="Phobius"/>
    </source>
</evidence>
<feature type="transmembrane region" description="Helical" evidence="7">
    <location>
        <begin position="298"/>
        <end position="316"/>
    </location>
</feature>